<proteinExistence type="predicted"/>
<feature type="region of interest" description="Disordered" evidence="5">
    <location>
        <begin position="260"/>
        <end position="294"/>
    </location>
</feature>
<dbReference type="Proteomes" id="UP000320333">
    <property type="component" value="Unassembled WGS sequence"/>
</dbReference>
<comment type="subcellular location">
    <subcellularLocation>
        <location evidence="1">Cell membrane</location>
    </subcellularLocation>
</comment>
<name>A0A507ERM0_9FUNG</name>
<evidence type="ECO:0000256" key="6">
    <source>
        <dbReference type="SAM" id="Phobius"/>
    </source>
</evidence>
<keyword evidence="2" id="KW-1003">Cell membrane</keyword>
<sequence length="545" mass="57028">MATASQDCAAVLQAFTSLKPTSGDDCCTITGITCQGGRIVEMNLASTGLKGTLPDFSKLTELVNLHLQANSLTGTIPSTVGAMTKLTIIDIGLNGLTGEIPSSISQMSALQEMYIGYNKLTGEIPSSVSSMASHLRVINMSNNKLTGPLPTSYGALTLLTELELQNNMLTGTIPSEYGSFTRMADFQLSNNGLTGSIPVDLLGIPSGSILYFQQNNLSGPLSPAWTARRYFNGSVNCFDGQTGGNRSSTCDTVVAPVTKVPTSSSVPSQTGSSFPSGTSSPSNGSSSSKESSSNGGLIGGAVGGVLAVLLLAGLAYWWFRRNNASQKETPVQQPPMNLTPSQPYIPPTYPYAPSSTNLSSSSNGRDIEAGYHGARPDELVHVLAAKGAATTTATSSSGSIYSESSNAPGLPQKTRYHHHSNNTPSSLLEVYSTNSAATPQTDSAADLKKRLKVSLLSSDASQWTNEEVRVWAATAIPGIGEVVATKVVEHGVDGAMLFKLTNEHLRDDLGLVKLQDRMAFLDALEKLKGIGAAEPVPAGPPVYSP</sequence>
<dbReference type="InterPro" id="IPR032675">
    <property type="entry name" value="LRR_dom_sf"/>
</dbReference>
<dbReference type="OrthoDB" id="2156966at2759"/>
<organism evidence="8 9">
    <name type="scientific">Chytriomyces confervae</name>
    <dbReference type="NCBI Taxonomy" id="246404"/>
    <lineage>
        <taxon>Eukaryota</taxon>
        <taxon>Fungi</taxon>
        <taxon>Fungi incertae sedis</taxon>
        <taxon>Chytridiomycota</taxon>
        <taxon>Chytridiomycota incertae sedis</taxon>
        <taxon>Chytridiomycetes</taxon>
        <taxon>Chytridiales</taxon>
        <taxon>Chytriomycetaceae</taxon>
        <taxon>Chytriomyces</taxon>
    </lineage>
</organism>
<dbReference type="Gene3D" id="1.10.150.50">
    <property type="entry name" value="Transcription Factor, Ets-1"/>
    <property type="match status" value="1"/>
</dbReference>
<dbReference type="FunFam" id="3.80.10.10:FF:000041">
    <property type="entry name" value="LRR receptor-like serine/threonine-protein kinase ERECTA"/>
    <property type="match status" value="1"/>
</dbReference>
<dbReference type="Gene3D" id="3.80.10.10">
    <property type="entry name" value="Ribonuclease Inhibitor"/>
    <property type="match status" value="2"/>
</dbReference>
<dbReference type="InterPro" id="IPR050994">
    <property type="entry name" value="At_inactive_RLKs"/>
</dbReference>
<dbReference type="PROSITE" id="PS50105">
    <property type="entry name" value="SAM_DOMAIN"/>
    <property type="match status" value="1"/>
</dbReference>
<gene>
    <name evidence="8" type="ORF">CcCBS67573_g07682</name>
</gene>
<accession>A0A507ERM0</accession>
<feature type="compositionally biased region" description="Low complexity" evidence="5">
    <location>
        <begin position="394"/>
        <end position="407"/>
    </location>
</feature>
<evidence type="ECO:0000313" key="9">
    <source>
        <dbReference type="Proteomes" id="UP000320333"/>
    </source>
</evidence>
<dbReference type="PANTHER" id="PTHR48010:SF5">
    <property type="entry name" value="PROTEIN TOO MANY MOUTHS"/>
    <property type="match status" value="1"/>
</dbReference>
<dbReference type="PANTHER" id="PTHR48010">
    <property type="entry name" value="OS05G0588300 PROTEIN"/>
    <property type="match status" value="1"/>
</dbReference>
<feature type="region of interest" description="Disordered" evidence="5">
    <location>
        <begin position="394"/>
        <end position="424"/>
    </location>
</feature>
<reference evidence="8 9" key="1">
    <citation type="journal article" date="2019" name="Sci. Rep.">
        <title>Comparative genomics of chytrid fungi reveal insights into the obligate biotrophic and pathogenic lifestyle of Synchytrium endobioticum.</title>
        <authorList>
            <person name="van de Vossenberg B.T.L.H."/>
            <person name="Warris S."/>
            <person name="Nguyen H.D.T."/>
            <person name="van Gent-Pelzer M.P.E."/>
            <person name="Joly D.L."/>
            <person name="van de Geest H.C."/>
            <person name="Bonants P.J.M."/>
            <person name="Smith D.S."/>
            <person name="Levesque C.A."/>
            <person name="van der Lee T.A.J."/>
        </authorList>
    </citation>
    <scope>NUCLEOTIDE SEQUENCE [LARGE SCALE GENOMIC DNA]</scope>
    <source>
        <strain evidence="8 9">CBS 675.73</strain>
    </source>
</reference>
<dbReference type="FunFam" id="3.80.10.10:FF:000383">
    <property type="entry name" value="Leucine-rich repeat receptor protein kinase EMS1"/>
    <property type="match status" value="1"/>
</dbReference>
<evidence type="ECO:0000313" key="8">
    <source>
        <dbReference type="EMBL" id="TPX66899.1"/>
    </source>
</evidence>
<feature type="transmembrane region" description="Helical" evidence="6">
    <location>
        <begin position="297"/>
        <end position="319"/>
    </location>
</feature>
<keyword evidence="9" id="KW-1185">Reference proteome</keyword>
<dbReference type="SUPFAM" id="SSF52058">
    <property type="entry name" value="L domain-like"/>
    <property type="match status" value="1"/>
</dbReference>
<dbReference type="EMBL" id="QEAP01000422">
    <property type="protein sequence ID" value="TPX66899.1"/>
    <property type="molecule type" value="Genomic_DNA"/>
</dbReference>
<keyword evidence="6" id="KW-0812">Transmembrane</keyword>
<dbReference type="Gene3D" id="1.20.5.510">
    <property type="entry name" value="Single helix bin"/>
    <property type="match status" value="1"/>
</dbReference>
<comment type="caution">
    <text evidence="8">The sequence shown here is derived from an EMBL/GenBank/DDBJ whole genome shotgun (WGS) entry which is preliminary data.</text>
</comment>
<evidence type="ECO:0000259" key="7">
    <source>
        <dbReference type="PROSITE" id="PS50105"/>
    </source>
</evidence>
<evidence type="ECO:0000256" key="4">
    <source>
        <dbReference type="ARBA" id="ARBA00022737"/>
    </source>
</evidence>
<dbReference type="GO" id="GO:0005886">
    <property type="term" value="C:plasma membrane"/>
    <property type="evidence" value="ECO:0007669"/>
    <property type="project" value="UniProtKB-SubCell"/>
</dbReference>
<keyword evidence="3" id="KW-0433">Leucine-rich repeat</keyword>
<evidence type="ECO:0000256" key="2">
    <source>
        <dbReference type="ARBA" id="ARBA00022475"/>
    </source>
</evidence>
<evidence type="ECO:0000256" key="3">
    <source>
        <dbReference type="ARBA" id="ARBA00022614"/>
    </source>
</evidence>
<dbReference type="InterPro" id="IPR013761">
    <property type="entry name" value="SAM/pointed_sf"/>
</dbReference>
<protein>
    <recommendedName>
        <fullName evidence="7">SAM domain-containing protein</fullName>
    </recommendedName>
</protein>
<dbReference type="AlphaFoldDB" id="A0A507ERM0"/>
<dbReference type="Pfam" id="PF13855">
    <property type="entry name" value="LRR_8"/>
    <property type="match status" value="1"/>
</dbReference>
<feature type="domain" description="SAM" evidence="7">
    <location>
        <begin position="463"/>
        <end position="530"/>
    </location>
</feature>
<dbReference type="InterPro" id="IPR001611">
    <property type="entry name" value="Leu-rich_rpt"/>
</dbReference>
<evidence type="ECO:0000256" key="1">
    <source>
        <dbReference type="ARBA" id="ARBA00004236"/>
    </source>
</evidence>
<dbReference type="Pfam" id="PF00560">
    <property type="entry name" value="LRR_1"/>
    <property type="match status" value="2"/>
</dbReference>
<evidence type="ECO:0000256" key="5">
    <source>
        <dbReference type="SAM" id="MobiDB-lite"/>
    </source>
</evidence>
<keyword evidence="6" id="KW-0472">Membrane</keyword>
<dbReference type="SUPFAM" id="SSF47769">
    <property type="entry name" value="SAM/Pointed domain"/>
    <property type="match status" value="1"/>
</dbReference>
<dbReference type="InterPro" id="IPR001660">
    <property type="entry name" value="SAM"/>
</dbReference>
<keyword evidence="4" id="KW-0677">Repeat</keyword>
<keyword evidence="6" id="KW-1133">Transmembrane helix</keyword>